<keyword evidence="2" id="KW-0812">Transmembrane</keyword>
<evidence type="ECO:0000313" key="3">
    <source>
        <dbReference type="EMBL" id="MQL77901.1"/>
    </source>
</evidence>
<keyword evidence="4" id="KW-1185">Reference proteome</keyword>
<accession>A0A843U2Z0</accession>
<evidence type="ECO:0000256" key="1">
    <source>
        <dbReference type="SAM" id="MobiDB-lite"/>
    </source>
</evidence>
<evidence type="ECO:0000313" key="4">
    <source>
        <dbReference type="Proteomes" id="UP000652761"/>
    </source>
</evidence>
<name>A0A843U2Z0_COLES</name>
<feature type="transmembrane region" description="Helical" evidence="2">
    <location>
        <begin position="150"/>
        <end position="167"/>
    </location>
</feature>
<sequence>MAASSGVVPTSRRGRGHGGKGLGRGEGAWWGARVVPTLKRLQECGKTVPYSRMTICCSFVPFLTPPVVLYFLTVPITTLYFCGDGTIVVYDLWKNKLNLIVHSISGKSSVEFSEDKPIHSHHEGTKTHIKECRKAKETMGQTLLLSPRGLLMYLAIVGLSIEIGISVL</sequence>
<gene>
    <name evidence="3" type="ORF">Taro_010318</name>
</gene>
<evidence type="ECO:0000256" key="2">
    <source>
        <dbReference type="SAM" id="Phobius"/>
    </source>
</evidence>
<feature type="non-terminal residue" evidence="3">
    <location>
        <position position="1"/>
    </location>
</feature>
<proteinExistence type="predicted"/>
<feature type="transmembrane region" description="Helical" evidence="2">
    <location>
        <begin position="68"/>
        <end position="93"/>
    </location>
</feature>
<keyword evidence="2" id="KW-0472">Membrane</keyword>
<protein>
    <submittedName>
        <fullName evidence="3">Uncharacterized protein</fullName>
    </submittedName>
</protein>
<dbReference type="AlphaFoldDB" id="A0A843U2Z0"/>
<feature type="region of interest" description="Disordered" evidence="1">
    <location>
        <begin position="1"/>
        <end position="22"/>
    </location>
</feature>
<comment type="caution">
    <text evidence="3">The sequence shown here is derived from an EMBL/GenBank/DDBJ whole genome shotgun (WGS) entry which is preliminary data.</text>
</comment>
<keyword evidence="2" id="KW-1133">Transmembrane helix</keyword>
<dbReference type="Proteomes" id="UP000652761">
    <property type="component" value="Unassembled WGS sequence"/>
</dbReference>
<reference evidence="3" key="1">
    <citation type="submission" date="2017-07" db="EMBL/GenBank/DDBJ databases">
        <title>Taro Niue Genome Assembly and Annotation.</title>
        <authorList>
            <person name="Atibalentja N."/>
            <person name="Keating K."/>
            <person name="Fields C.J."/>
        </authorList>
    </citation>
    <scope>NUCLEOTIDE SEQUENCE</scope>
    <source>
        <strain evidence="3">Niue_2</strain>
        <tissue evidence="3">Leaf</tissue>
    </source>
</reference>
<organism evidence="3 4">
    <name type="scientific">Colocasia esculenta</name>
    <name type="common">Wild taro</name>
    <name type="synonym">Arum esculentum</name>
    <dbReference type="NCBI Taxonomy" id="4460"/>
    <lineage>
        <taxon>Eukaryota</taxon>
        <taxon>Viridiplantae</taxon>
        <taxon>Streptophyta</taxon>
        <taxon>Embryophyta</taxon>
        <taxon>Tracheophyta</taxon>
        <taxon>Spermatophyta</taxon>
        <taxon>Magnoliopsida</taxon>
        <taxon>Liliopsida</taxon>
        <taxon>Araceae</taxon>
        <taxon>Aroideae</taxon>
        <taxon>Colocasieae</taxon>
        <taxon>Colocasia</taxon>
    </lineage>
</organism>
<dbReference type="EMBL" id="NMUH01000371">
    <property type="protein sequence ID" value="MQL77901.1"/>
    <property type="molecule type" value="Genomic_DNA"/>
</dbReference>